<proteinExistence type="predicted"/>
<protein>
    <submittedName>
        <fullName evidence="1">Putative orphan protein</fullName>
    </submittedName>
</protein>
<name>A4CAI7_9GAMM</name>
<keyword evidence="2" id="KW-1185">Reference proteome</keyword>
<dbReference type="STRING" id="87626.PTD2_21307"/>
<evidence type="ECO:0000313" key="1">
    <source>
        <dbReference type="EMBL" id="EAR28395.1"/>
    </source>
</evidence>
<accession>A4CAI7</accession>
<sequence length="105" mass="12607">MSPLAGRTYRQKPKRKTSLHQLEFIRLVIAELKRSPDKISIIKQNCDYYRQQTFLKKGFLLAIERFDWVFEVDDDIERICQQIQADDFIGNRLRRYPLLFKGIIT</sequence>
<dbReference type="EMBL" id="AAOH01000004">
    <property type="protein sequence ID" value="EAR28395.1"/>
    <property type="molecule type" value="Genomic_DNA"/>
</dbReference>
<dbReference type="AlphaFoldDB" id="A4CAI7"/>
<reference evidence="1 2" key="1">
    <citation type="submission" date="2006-02" db="EMBL/GenBank/DDBJ databases">
        <authorList>
            <person name="Moran M.A."/>
            <person name="Kjelleberg S."/>
            <person name="Egan S."/>
            <person name="Saunders N."/>
            <person name="Thomas T."/>
            <person name="Ferriera S."/>
            <person name="Johnson J."/>
            <person name="Kravitz S."/>
            <person name="Halpern A."/>
            <person name="Remington K."/>
            <person name="Beeson K."/>
            <person name="Tran B."/>
            <person name="Rogers Y.-H."/>
            <person name="Friedman R."/>
            <person name="Venter J.C."/>
        </authorList>
    </citation>
    <scope>NUCLEOTIDE SEQUENCE [LARGE SCALE GENOMIC DNA]</scope>
    <source>
        <strain evidence="1 2">D2</strain>
    </source>
</reference>
<dbReference type="Proteomes" id="UP000006201">
    <property type="component" value="Unassembled WGS sequence"/>
</dbReference>
<dbReference type="RefSeq" id="WP_009840223.1">
    <property type="nucleotide sequence ID" value="NZ_CH959301.1"/>
</dbReference>
<dbReference type="eggNOG" id="ENOG5031JX9">
    <property type="taxonomic scope" value="Bacteria"/>
</dbReference>
<gene>
    <name evidence="1" type="ORF">PTD2_21307</name>
</gene>
<organism evidence="1 2">
    <name type="scientific">Pseudoalteromonas tunicata D2</name>
    <dbReference type="NCBI Taxonomy" id="87626"/>
    <lineage>
        <taxon>Bacteria</taxon>
        <taxon>Pseudomonadati</taxon>
        <taxon>Pseudomonadota</taxon>
        <taxon>Gammaproteobacteria</taxon>
        <taxon>Alteromonadales</taxon>
        <taxon>Pseudoalteromonadaceae</taxon>
        <taxon>Pseudoalteromonas</taxon>
    </lineage>
</organism>
<comment type="caution">
    <text evidence="1">The sequence shown here is derived from an EMBL/GenBank/DDBJ whole genome shotgun (WGS) entry which is preliminary data.</text>
</comment>
<evidence type="ECO:0000313" key="2">
    <source>
        <dbReference type="Proteomes" id="UP000006201"/>
    </source>
</evidence>
<dbReference type="HOGENOM" id="CLU_182273_0_0_6"/>